<evidence type="ECO:0000259" key="4">
    <source>
        <dbReference type="PROSITE" id="PS50956"/>
    </source>
</evidence>
<keyword evidence="6" id="KW-1185">Reference proteome</keyword>
<dbReference type="InterPro" id="IPR036390">
    <property type="entry name" value="WH_DNA-bd_sf"/>
</dbReference>
<sequence>MASALVDDPVVQPFDQLDRQLVQALMIDGRAPFSRLAEVLGVSDQTVTRRYRRLRGEGLVRVIGLPLGMRVGLYQSQVRVQCVPGAAGAIADALARRPDIAWVTINAGGAEVACMTRSRSRRERDSLLLDKLPRTRQVTGVSARTVLHLWTGGPGGWRGLNDLTPDQTAALRREVRAGGGEFELDPADRAMLAVLERDGRATYPELAAATGKSESTVRRRLDHLTEEGVVFFDVEVLPVHLGFQVEALMSAAVAPSDLEAVGRTVGSHPEVPFAAATTGATSLLAVVVCRDIEALYEYVTLRLGAIKEVAQLEITPALRTVKRAGLLTDGVRLFDPPAPSR</sequence>
<dbReference type="Proteomes" id="UP001499854">
    <property type="component" value="Unassembled WGS sequence"/>
</dbReference>
<accession>A0ABP5BSK6</accession>
<reference evidence="6" key="1">
    <citation type="journal article" date="2019" name="Int. J. Syst. Evol. Microbiol.">
        <title>The Global Catalogue of Microorganisms (GCM) 10K type strain sequencing project: providing services to taxonomists for standard genome sequencing and annotation.</title>
        <authorList>
            <consortium name="The Broad Institute Genomics Platform"/>
            <consortium name="The Broad Institute Genome Sequencing Center for Infectious Disease"/>
            <person name="Wu L."/>
            <person name="Ma J."/>
        </authorList>
    </citation>
    <scope>NUCLEOTIDE SEQUENCE [LARGE SCALE GENOMIC DNA]</scope>
    <source>
        <strain evidence="6">JCM 16013</strain>
    </source>
</reference>
<evidence type="ECO:0000256" key="2">
    <source>
        <dbReference type="ARBA" id="ARBA00023125"/>
    </source>
</evidence>
<dbReference type="Pfam" id="PF01037">
    <property type="entry name" value="AsnC_trans_reg"/>
    <property type="match status" value="1"/>
</dbReference>
<dbReference type="PANTHER" id="PTHR30154:SF34">
    <property type="entry name" value="TRANSCRIPTIONAL REGULATOR AZLB"/>
    <property type="match status" value="1"/>
</dbReference>
<evidence type="ECO:0000313" key="5">
    <source>
        <dbReference type="EMBL" id="GAA1950192.1"/>
    </source>
</evidence>
<dbReference type="InterPro" id="IPR000485">
    <property type="entry name" value="AsnC-type_HTH_dom"/>
</dbReference>
<comment type="caution">
    <text evidence="5">The sequence shown here is derived from an EMBL/GenBank/DDBJ whole genome shotgun (WGS) entry which is preliminary data.</text>
</comment>
<dbReference type="PROSITE" id="PS50956">
    <property type="entry name" value="HTH_ASNC_2"/>
    <property type="match status" value="2"/>
</dbReference>
<gene>
    <name evidence="5" type="ORF">GCM10009838_01630</name>
</gene>
<dbReference type="SUPFAM" id="SSF54909">
    <property type="entry name" value="Dimeric alpha+beta barrel"/>
    <property type="match status" value="1"/>
</dbReference>
<dbReference type="SMART" id="SM00344">
    <property type="entry name" value="HTH_ASNC"/>
    <property type="match status" value="2"/>
</dbReference>
<dbReference type="Pfam" id="PF13404">
    <property type="entry name" value="HTH_AsnC-type"/>
    <property type="match status" value="1"/>
</dbReference>
<evidence type="ECO:0000256" key="1">
    <source>
        <dbReference type="ARBA" id="ARBA00023015"/>
    </source>
</evidence>
<dbReference type="Gene3D" id="1.10.10.10">
    <property type="entry name" value="Winged helix-like DNA-binding domain superfamily/Winged helix DNA-binding domain"/>
    <property type="match status" value="2"/>
</dbReference>
<name>A0ABP5BSK6_9ACTN</name>
<evidence type="ECO:0000256" key="3">
    <source>
        <dbReference type="ARBA" id="ARBA00023163"/>
    </source>
</evidence>
<dbReference type="PANTHER" id="PTHR30154">
    <property type="entry name" value="LEUCINE-RESPONSIVE REGULATORY PROTEIN"/>
    <property type="match status" value="1"/>
</dbReference>
<dbReference type="EMBL" id="BAAAQM010000001">
    <property type="protein sequence ID" value="GAA1950192.1"/>
    <property type="molecule type" value="Genomic_DNA"/>
</dbReference>
<dbReference type="Pfam" id="PF13412">
    <property type="entry name" value="HTH_24"/>
    <property type="match status" value="1"/>
</dbReference>
<organism evidence="5 6">
    <name type="scientific">Catenulispora subtropica</name>
    <dbReference type="NCBI Taxonomy" id="450798"/>
    <lineage>
        <taxon>Bacteria</taxon>
        <taxon>Bacillati</taxon>
        <taxon>Actinomycetota</taxon>
        <taxon>Actinomycetes</taxon>
        <taxon>Catenulisporales</taxon>
        <taxon>Catenulisporaceae</taxon>
        <taxon>Catenulispora</taxon>
    </lineage>
</organism>
<keyword evidence="1" id="KW-0805">Transcription regulation</keyword>
<dbReference type="InterPro" id="IPR011008">
    <property type="entry name" value="Dimeric_a/b-barrel"/>
</dbReference>
<dbReference type="RefSeq" id="WP_344654907.1">
    <property type="nucleotide sequence ID" value="NZ_BAAAQM010000001.1"/>
</dbReference>
<evidence type="ECO:0000313" key="6">
    <source>
        <dbReference type="Proteomes" id="UP001499854"/>
    </source>
</evidence>
<feature type="domain" description="HTH asnC-type" evidence="4">
    <location>
        <begin position="184"/>
        <end position="244"/>
    </location>
</feature>
<dbReference type="InterPro" id="IPR036388">
    <property type="entry name" value="WH-like_DNA-bd_sf"/>
</dbReference>
<dbReference type="InterPro" id="IPR019888">
    <property type="entry name" value="Tscrpt_reg_AsnC-like"/>
</dbReference>
<dbReference type="Gene3D" id="3.30.70.920">
    <property type="match status" value="1"/>
</dbReference>
<dbReference type="InterPro" id="IPR019887">
    <property type="entry name" value="Tscrpt_reg_AsnC/Lrp_C"/>
</dbReference>
<dbReference type="PRINTS" id="PR00033">
    <property type="entry name" value="HTHASNC"/>
</dbReference>
<dbReference type="CDD" id="cd00090">
    <property type="entry name" value="HTH_ARSR"/>
    <property type="match status" value="2"/>
</dbReference>
<dbReference type="SUPFAM" id="SSF46785">
    <property type="entry name" value="Winged helix' DNA-binding domain"/>
    <property type="match status" value="2"/>
</dbReference>
<keyword evidence="3" id="KW-0804">Transcription</keyword>
<feature type="domain" description="HTH asnC-type" evidence="4">
    <location>
        <begin position="14"/>
        <end position="61"/>
    </location>
</feature>
<proteinExistence type="predicted"/>
<keyword evidence="2" id="KW-0238">DNA-binding</keyword>
<dbReference type="InterPro" id="IPR011991">
    <property type="entry name" value="ArsR-like_HTH"/>
</dbReference>
<protein>
    <submittedName>
        <fullName evidence="5">Lrp/AsnC family transcriptional regulator</fullName>
    </submittedName>
</protein>